<dbReference type="Proteomes" id="UP000012174">
    <property type="component" value="Unassembled WGS sequence"/>
</dbReference>
<dbReference type="HOGENOM" id="CLU_1115756_0_0_1"/>
<dbReference type="KEGG" id="ela:UCREL1_8419"/>
<dbReference type="OrthoDB" id="4759701at2759"/>
<dbReference type="AlphaFoldDB" id="M7SJT9"/>
<reference evidence="2" key="1">
    <citation type="journal article" date="2013" name="Genome Announc.">
        <title>Draft genome sequence of the grapevine dieback fungus Eutypa lata UCR-EL1.</title>
        <authorList>
            <person name="Blanco-Ulate B."/>
            <person name="Rolshausen P.E."/>
            <person name="Cantu D."/>
        </authorList>
    </citation>
    <scope>NUCLEOTIDE SEQUENCE [LARGE SCALE GENOMIC DNA]</scope>
    <source>
        <strain evidence="2">UCR-EL1</strain>
    </source>
</reference>
<sequence length="249" mass="28388">MVVVDPNNTANLAVIVTADFNANHAYRYYQAYGWAQARFGGCSGMPQDKIQDMAAFYDDQITDDAWNWYRINYLMHKPFAARPSWEQVAGRLGEILDDPALIVEYIGIRDNGSVDKTSWCKVGHTCNFILTLLYERIKYEDLHVNQNKKKNNATKAATETPWAPTDRWAAAHVLYSMLGGFQDDFAVDYRDRNHSRYVIEYRAAEKAGDINDVIKPCNKSLTPEQYQAQLLAKDASFLGRVASYFRAMA</sequence>
<name>M7SJT9_EUTLA</name>
<evidence type="ECO:0000313" key="1">
    <source>
        <dbReference type="EMBL" id="EMR64588.1"/>
    </source>
</evidence>
<gene>
    <name evidence="1" type="ORF">UCREL1_8419</name>
</gene>
<organism evidence="1 2">
    <name type="scientific">Eutypa lata (strain UCR-EL1)</name>
    <name type="common">Grapevine dieback disease fungus</name>
    <name type="synonym">Eutypa armeniacae</name>
    <dbReference type="NCBI Taxonomy" id="1287681"/>
    <lineage>
        <taxon>Eukaryota</taxon>
        <taxon>Fungi</taxon>
        <taxon>Dikarya</taxon>
        <taxon>Ascomycota</taxon>
        <taxon>Pezizomycotina</taxon>
        <taxon>Sordariomycetes</taxon>
        <taxon>Xylariomycetidae</taxon>
        <taxon>Xylariales</taxon>
        <taxon>Diatrypaceae</taxon>
        <taxon>Eutypa</taxon>
    </lineage>
</organism>
<evidence type="ECO:0000313" key="2">
    <source>
        <dbReference type="Proteomes" id="UP000012174"/>
    </source>
</evidence>
<keyword evidence="2" id="KW-1185">Reference proteome</keyword>
<protein>
    <submittedName>
        <fullName evidence="1">Uncharacterized protein</fullName>
    </submittedName>
</protein>
<dbReference type="EMBL" id="KB707041">
    <property type="protein sequence ID" value="EMR64588.1"/>
    <property type="molecule type" value="Genomic_DNA"/>
</dbReference>
<proteinExistence type="predicted"/>
<accession>M7SJT9</accession>